<dbReference type="Proteomes" id="UP000010816">
    <property type="component" value="Plasmid pTHIMO01"/>
</dbReference>
<keyword evidence="9 11" id="KW-0411">Iron-sulfur</keyword>
<evidence type="ECO:0000256" key="8">
    <source>
        <dbReference type="ARBA" id="ARBA00023004"/>
    </source>
</evidence>
<dbReference type="RefSeq" id="WP_015282489.1">
    <property type="nucleotide sequence ID" value="NC_019941.1"/>
</dbReference>
<dbReference type="InterPro" id="IPR003739">
    <property type="entry name" value="Lys_aminomutase/Glu_NH3_mut"/>
</dbReference>
<evidence type="ECO:0000256" key="11">
    <source>
        <dbReference type="PIRSR" id="PIRSR004911-1"/>
    </source>
</evidence>
<dbReference type="KEGG" id="tmb:Thimo_3710"/>
<dbReference type="SFLD" id="SFLDS00029">
    <property type="entry name" value="Radical_SAM"/>
    <property type="match status" value="1"/>
</dbReference>
<dbReference type="Pfam" id="PF04055">
    <property type="entry name" value="Radical_SAM"/>
    <property type="match status" value="1"/>
</dbReference>
<evidence type="ECO:0000256" key="2">
    <source>
        <dbReference type="ARBA" id="ARBA00001966"/>
    </source>
</evidence>
<feature type="binding site" evidence="11">
    <location>
        <position position="129"/>
    </location>
    <ligand>
        <name>[4Fe-4S] cluster</name>
        <dbReference type="ChEBI" id="CHEBI:49883"/>
        <note>4Fe-4S-S-AdoMet</note>
    </ligand>
</feature>
<dbReference type="NCBIfam" id="TIGR00238">
    <property type="entry name" value="KamA family radical SAM protein"/>
    <property type="match status" value="1"/>
</dbReference>
<organism evidence="14 15">
    <name type="scientific">Thioflavicoccus mobilis 8321</name>
    <dbReference type="NCBI Taxonomy" id="765912"/>
    <lineage>
        <taxon>Bacteria</taxon>
        <taxon>Pseudomonadati</taxon>
        <taxon>Pseudomonadota</taxon>
        <taxon>Gammaproteobacteria</taxon>
        <taxon>Chromatiales</taxon>
        <taxon>Chromatiaceae</taxon>
        <taxon>Thioflavicoccus</taxon>
    </lineage>
</organism>
<evidence type="ECO:0000256" key="5">
    <source>
        <dbReference type="ARBA" id="ARBA00022691"/>
    </source>
</evidence>
<evidence type="ECO:0000256" key="9">
    <source>
        <dbReference type="ARBA" id="ARBA00023014"/>
    </source>
</evidence>
<dbReference type="GO" id="GO:0051539">
    <property type="term" value="F:4 iron, 4 sulfur cluster binding"/>
    <property type="evidence" value="ECO:0007669"/>
    <property type="project" value="UniProtKB-KW"/>
</dbReference>
<evidence type="ECO:0000259" key="13">
    <source>
        <dbReference type="PROSITE" id="PS51918"/>
    </source>
</evidence>
<dbReference type="InterPro" id="IPR025895">
    <property type="entry name" value="LAM_C_dom"/>
</dbReference>
<dbReference type="Pfam" id="PF12544">
    <property type="entry name" value="LAM_C"/>
    <property type="match status" value="1"/>
</dbReference>
<proteinExistence type="inferred from homology"/>
<dbReference type="PANTHER" id="PTHR30538">
    <property type="entry name" value="LYSINE 2,3-AMINOMUTASE-RELATED"/>
    <property type="match status" value="1"/>
</dbReference>
<name>L0H438_9GAMM</name>
<dbReference type="PANTHER" id="PTHR30538:SF1">
    <property type="entry name" value="L-LYSINE 2,3-AMINOMUTASE"/>
    <property type="match status" value="1"/>
</dbReference>
<dbReference type="EMBL" id="CP003052">
    <property type="protein sequence ID" value="AGA92364.1"/>
    <property type="molecule type" value="Genomic_DNA"/>
</dbReference>
<keyword evidence="14" id="KW-0614">Plasmid</keyword>
<dbReference type="InterPro" id="IPR013785">
    <property type="entry name" value="Aldolase_TIM"/>
</dbReference>
<feature type="domain" description="Radical SAM core" evidence="13">
    <location>
        <begin position="108"/>
        <end position="320"/>
    </location>
</feature>
<evidence type="ECO:0000256" key="12">
    <source>
        <dbReference type="PIRSR" id="PIRSR603739-50"/>
    </source>
</evidence>
<dbReference type="InterPro" id="IPR058240">
    <property type="entry name" value="rSAM_sf"/>
</dbReference>
<evidence type="ECO:0000256" key="7">
    <source>
        <dbReference type="ARBA" id="ARBA00022898"/>
    </source>
</evidence>
<evidence type="ECO:0000256" key="4">
    <source>
        <dbReference type="ARBA" id="ARBA00022485"/>
    </source>
</evidence>
<geneLocation type="plasmid" evidence="14 15">
    <name>pTHIMO01</name>
</geneLocation>
<dbReference type="PROSITE" id="PS51918">
    <property type="entry name" value="RADICAL_SAM"/>
    <property type="match status" value="1"/>
</dbReference>
<comment type="similarity">
    <text evidence="3">Belongs to the radical SAM superfamily. KamA family.</text>
</comment>
<evidence type="ECO:0000256" key="1">
    <source>
        <dbReference type="ARBA" id="ARBA00001933"/>
    </source>
</evidence>
<comment type="cofactor">
    <cofactor evidence="2">
        <name>[4Fe-4S] cluster</name>
        <dbReference type="ChEBI" id="CHEBI:49883"/>
    </cofactor>
</comment>
<evidence type="ECO:0000256" key="10">
    <source>
        <dbReference type="ARBA" id="ARBA00023235"/>
    </source>
</evidence>
<comment type="cofactor">
    <cofactor evidence="1 12">
        <name>pyridoxal 5'-phosphate</name>
        <dbReference type="ChEBI" id="CHEBI:597326"/>
    </cofactor>
</comment>
<feature type="binding site" evidence="11">
    <location>
        <position position="122"/>
    </location>
    <ligand>
        <name>[4Fe-4S] cluster</name>
        <dbReference type="ChEBI" id="CHEBI:49883"/>
        <note>4Fe-4S-S-AdoMet</note>
    </ligand>
</feature>
<dbReference type="Gene3D" id="6.10.140.1170">
    <property type="match status" value="1"/>
</dbReference>
<keyword evidence="15" id="KW-1185">Reference proteome</keyword>
<keyword evidence="10" id="KW-0413">Isomerase</keyword>
<evidence type="ECO:0000313" key="15">
    <source>
        <dbReference type="Proteomes" id="UP000010816"/>
    </source>
</evidence>
<feature type="binding site" evidence="11">
    <location>
        <position position="126"/>
    </location>
    <ligand>
        <name>[4Fe-4S] cluster</name>
        <dbReference type="ChEBI" id="CHEBI:49883"/>
        <note>4Fe-4S-S-AdoMet</note>
    </ligand>
</feature>
<dbReference type="Gene3D" id="3.20.20.70">
    <property type="entry name" value="Aldolase class I"/>
    <property type="match status" value="1"/>
</dbReference>
<evidence type="ECO:0000256" key="6">
    <source>
        <dbReference type="ARBA" id="ARBA00022723"/>
    </source>
</evidence>
<dbReference type="OrthoDB" id="9770937at2"/>
<dbReference type="HOGENOM" id="CLU_032161_0_0_6"/>
<protein>
    <submittedName>
        <fullName evidence="14">KamA family protein</fullName>
    </submittedName>
</protein>
<dbReference type="InterPro" id="IPR007197">
    <property type="entry name" value="rSAM"/>
</dbReference>
<sequence length="368" mass="41638">MPTLPNESHTSQQNRWPDWKWQLRHRIKDASSLQPYFQPTPEEEQAISNASFPFAITPYYASLIDASDPRDPLRRAIIPSIAEQYLGSMAQADPCEEDAHEVVPRLVHRYPDRALLLPTSECPVYCRYCTRSRWVGSTAPPINEDSLLNATQYLREHSEIRDVLISGGDPLLLSDQRISHILSSLSRIPSIDIIRIGTKTATALPMRFTDNLVSILRNFQPLWLQLHFCHPQELTAEVIAACKKLADAGVPLTAQVVLLRGVNNDTSILQLLFRRLIQLRVRPYYLYQCDPVPNAMHFRTSVQSGLTIMKQLQGRTTGFAIPTYVIDAPNGGGKIPLQSSYITSISDSEVVLRNYEDLPYIYPNTNID</sequence>
<feature type="modified residue" description="N6-(pyridoxal phosphate)lysine" evidence="12">
    <location>
        <position position="334"/>
    </location>
</feature>
<dbReference type="GO" id="GO:0046872">
    <property type="term" value="F:metal ion binding"/>
    <property type="evidence" value="ECO:0007669"/>
    <property type="project" value="UniProtKB-KW"/>
</dbReference>
<evidence type="ECO:0000256" key="3">
    <source>
        <dbReference type="ARBA" id="ARBA00008703"/>
    </source>
</evidence>
<keyword evidence="5" id="KW-0949">S-adenosyl-L-methionine</keyword>
<dbReference type="PATRIC" id="fig|765912.4.peg.3633"/>
<keyword evidence="6 11" id="KW-0479">Metal-binding</keyword>
<dbReference type="GO" id="GO:0016853">
    <property type="term" value="F:isomerase activity"/>
    <property type="evidence" value="ECO:0007669"/>
    <property type="project" value="UniProtKB-KW"/>
</dbReference>
<dbReference type="AlphaFoldDB" id="L0H438"/>
<keyword evidence="7 12" id="KW-0663">Pyridoxal phosphate</keyword>
<dbReference type="PIRSF" id="PIRSF004911">
    <property type="entry name" value="DUF160"/>
    <property type="match status" value="1"/>
</dbReference>
<gene>
    <name evidence="14" type="ORF">Thimo_3710</name>
</gene>
<dbReference type="CDD" id="cd01335">
    <property type="entry name" value="Radical_SAM"/>
    <property type="match status" value="1"/>
</dbReference>
<dbReference type="SUPFAM" id="SSF102114">
    <property type="entry name" value="Radical SAM enzymes"/>
    <property type="match status" value="1"/>
</dbReference>
<reference evidence="14 15" key="1">
    <citation type="submission" date="2011-09" db="EMBL/GenBank/DDBJ databases">
        <title>Complete sequence of plasmid of Thioflavicoccus mobilis 8321.</title>
        <authorList>
            <consortium name="US DOE Joint Genome Institute"/>
            <person name="Lucas S."/>
            <person name="Han J."/>
            <person name="Lapidus A."/>
            <person name="Cheng J.-F."/>
            <person name="Goodwin L."/>
            <person name="Pitluck S."/>
            <person name="Peters L."/>
            <person name="Ovchinnikova G."/>
            <person name="Lu M."/>
            <person name="Detter J.C."/>
            <person name="Han C."/>
            <person name="Tapia R."/>
            <person name="Land M."/>
            <person name="Hauser L."/>
            <person name="Kyrpides N."/>
            <person name="Ivanova N."/>
            <person name="Pagani I."/>
            <person name="Vogl K."/>
            <person name="Liu Z."/>
            <person name="Imhoff J."/>
            <person name="Thiel V."/>
            <person name="Frigaard N.-U."/>
            <person name="Bryant D."/>
            <person name="Woyke T."/>
        </authorList>
    </citation>
    <scope>NUCLEOTIDE SEQUENCE [LARGE SCALE GENOMIC DNA]</scope>
    <source>
        <strain evidence="14 15">8321</strain>
        <plasmid evidence="15">Plasmid pTHIMO01</plasmid>
    </source>
</reference>
<keyword evidence="8" id="KW-0408">Iron</keyword>
<evidence type="ECO:0000313" key="14">
    <source>
        <dbReference type="EMBL" id="AGA92364.1"/>
    </source>
</evidence>
<accession>L0H438</accession>
<dbReference type="SFLD" id="SFLDG01070">
    <property type="entry name" value="PLP-dependent"/>
    <property type="match status" value="1"/>
</dbReference>
<keyword evidence="4 11" id="KW-0004">4Fe-4S</keyword>